<dbReference type="InterPro" id="IPR058419">
    <property type="entry name" value="DUF8106"/>
</dbReference>
<proteinExistence type="predicted"/>
<organism evidence="3 4">
    <name type="scientific">Natrinema salsiterrestre</name>
    <dbReference type="NCBI Taxonomy" id="2950540"/>
    <lineage>
        <taxon>Archaea</taxon>
        <taxon>Methanobacteriati</taxon>
        <taxon>Methanobacteriota</taxon>
        <taxon>Stenosarchaea group</taxon>
        <taxon>Halobacteria</taxon>
        <taxon>Halobacteriales</taxon>
        <taxon>Natrialbaceae</taxon>
        <taxon>Natrinema</taxon>
    </lineage>
</organism>
<evidence type="ECO:0000313" key="4">
    <source>
        <dbReference type="Proteomes" id="UP001154061"/>
    </source>
</evidence>
<sequence length="81" mass="9212">MAIRTYHDDSQPPPERGTDDSHPPSERRKTVLFCPECGHESPLTDDWEITMADGDRLLVCTDCGSVVDRRSRRRSELVEIA</sequence>
<keyword evidence="4" id="KW-1185">Reference proteome</keyword>
<protein>
    <submittedName>
        <fullName evidence="3">TFIIB-type zinc ribbon-containing protein</fullName>
    </submittedName>
</protein>
<dbReference type="SUPFAM" id="SSF57783">
    <property type="entry name" value="Zinc beta-ribbon"/>
    <property type="match status" value="1"/>
</dbReference>
<dbReference type="Pfam" id="PF26408">
    <property type="entry name" value="DUF8106"/>
    <property type="match status" value="1"/>
</dbReference>
<dbReference type="RefSeq" id="WP_277520684.1">
    <property type="nucleotide sequence ID" value="NZ_JAMQOT010000002.1"/>
</dbReference>
<name>A0A9Q4KXI7_9EURY</name>
<evidence type="ECO:0000256" key="1">
    <source>
        <dbReference type="SAM" id="MobiDB-lite"/>
    </source>
</evidence>
<dbReference type="Proteomes" id="UP001154061">
    <property type="component" value="Unassembled WGS sequence"/>
</dbReference>
<feature type="domain" description="DUF8106" evidence="2">
    <location>
        <begin position="28"/>
        <end position="70"/>
    </location>
</feature>
<reference evidence="3" key="1">
    <citation type="submission" date="2022-06" db="EMBL/GenBank/DDBJ databases">
        <title>Natrinema sp. a new haloarchaeum isolate from saline soil.</title>
        <authorList>
            <person name="Strakova D."/>
            <person name="Galisteo C."/>
            <person name="Sanchez-Porro C."/>
            <person name="Ventosa A."/>
        </authorList>
    </citation>
    <scope>NUCLEOTIDE SEQUENCE</scope>
    <source>
        <strain evidence="3">S1CR25-10</strain>
    </source>
</reference>
<evidence type="ECO:0000313" key="3">
    <source>
        <dbReference type="EMBL" id="MDF9745210.1"/>
    </source>
</evidence>
<evidence type="ECO:0000259" key="2">
    <source>
        <dbReference type="Pfam" id="PF26408"/>
    </source>
</evidence>
<dbReference type="AlphaFoldDB" id="A0A9Q4KXI7"/>
<gene>
    <name evidence="3" type="ORF">NDI89_06380</name>
</gene>
<feature type="region of interest" description="Disordered" evidence="1">
    <location>
        <begin position="1"/>
        <end position="28"/>
    </location>
</feature>
<dbReference type="EMBL" id="JAMQOT010000002">
    <property type="protein sequence ID" value="MDF9745210.1"/>
    <property type="molecule type" value="Genomic_DNA"/>
</dbReference>
<comment type="caution">
    <text evidence="3">The sequence shown here is derived from an EMBL/GenBank/DDBJ whole genome shotgun (WGS) entry which is preliminary data.</text>
</comment>
<accession>A0A9Q4KXI7</accession>